<keyword evidence="8" id="KW-1185">Reference proteome</keyword>
<dbReference type="PANTHER" id="PTHR12300:SF161">
    <property type="entry name" value="RECEPTOR EXPRESSION-ENHANCING PROTEIN"/>
    <property type="match status" value="1"/>
</dbReference>
<proteinExistence type="inferred from homology"/>
<keyword evidence="5 6" id="KW-0472">Membrane</keyword>
<evidence type="ECO:0000256" key="3">
    <source>
        <dbReference type="ARBA" id="ARBA00022692"/>
    </source>
</evidence>
<gene>
    <name evidence="7" type="ORF">QE152_g34263</name>
</gene>
<sequence>MAAKITEIKDNLNKSLHDASKPWTFVFDIAEKKTGVNRLYLFIAAVGIVTLWLIFGFAAQFVCNGIGFLYPAYVSIHAIESHNKEDDTKWLTYWVIFALFSVVEFFADIIVGWFPLYWLAKCVLMVWLMIPTELNGSLIIYNKFVRPKFLQHHTVIDEAIDKASKLINKKE</sequence>
<dbReference type="GO" id="GO:0016020">
    <property type="term" value="C:membrane"/>
    <property type="evidence" value="ECO:0007669"/>
    <property type="project" value="UniProtKB-SubCell"/>
</dbReference>
<keyword evidence="4 6" id="KW-1133">Transmembrane helix</keyword>
<feature type="transmembrane region" description="Helical" evidence="6">
    <location>
        <begin position="91"/>
        <end position="111"/>
    </location>
</feature>
<feature type="transmembrane region" description="Helical" evidence="6">
    <location>
        <begin position="39"/>
        <end position="70"/>
    </location>
</feature>
<dbReference type="Pfam" id="PF03134">
    <property type="entry name" value="TB2_DP1_HVA22"/>
    <property type="match status" value="1"/>
</dbReference>
<reference evidence="7 8" key="1">
    <citation type="journal article" date="2024" name="BMC Genomics">
        <title>De novo assembly and annotation of Popillia japonica's genome with initial clues to its potential as an invasive pest.</title>
        <authorList>
            <person name="Cucini C."/>
            <person name="Boschi S."/>
            <person name="Funari R."/>
            <person name="Cardaioli E."/>
            <person name="Iannotti N."/>
            <person name="Marturano G."/>
            <person name="Paoli F."/>
            <person name="Bruttini M."/>
            <person name="Carapelli A."/>
            <person name="Frati F."/>
            <person name="Nardi F."/>
        </authorList>
    </citation>
    <scope>NUCLEOTIDE SEQUENCE [LARGE SCALE GENOMIC DNA]</scope>
    <source>
        <strain evidence="7">DMR45628</strain>
    </source>
</reference>
<dbReference type="InterPro" id="IPR004345">
    <property type="entry name" value="TB2_DP1_HVA22"/>
</dbReference>
<evidence type="ECO:0000256" key="4">
    <source>
        <dbReference type="ARBA" id="ARBA00022989"/>
    </source>
</evidence>
<evidence type="ECO:0000313" key="8">
    <source>
        <dbReference type="Proteomes" id="UP001458880"/>
    </source>
</evidence>
<dbReference type="EMBL" id="JASPKY010000545">
    <property type="protein sequence ID" value="KAK9693351.1"/>
    <property type="molecule type" value="Genomic_DNA"/>
</dbReference>
<evidence type="ECO:0000256" key="1">
    <source>
        <dbReference type="ARBA" id="ARBA00004141"/>
    </source>
</evidence>
<organism evidence="7 8">
    <name type="scientific">Popillia japonica</name>
    <name type="common">Japanese beetle</name>
    <dbReference type="NCBI Taxonomy" id="7064"/>
    <lineage>
        <taxon>Eukaryota</taxon>
        <taxon>Metazoa</taxon>
        <taxon>Ecdysozoa</taxon>
        <taxon>Arthropoda</taxon>
        <taxon>Hexapoda</taxon>
        <taxon>Insecta</taxon>
        <taxon>Pterygota</taxon>
        <taxon>Neoptera</taxon>
        <taxon>Endopterygota</taxon>
        <taxon>Coleoptera</taxon>
        <taxon>Polyphaga</taxon>
        <taxon>Scarabaeiformia</taxon>
        <taxon>Scarabaeidae</taxon>
        <taxon>Rutelinae</taxon>
        <taxon>Popillia</taxon>
    </lineage>
</organism>
<keyword evidence="3 6" id="KW-0812">Transmembrane</keyword>
<name>A0AAW1IU82_POPJA</name>
<accession>A0AAW1IU82</accession>
<evidence type="ECO:0000256" key="2">
    <source>
        <dbReference type="ARBA" id="ARBA00008573"/>
    </source>
</evidence>
<protein>
    <recommendedName>
        <fullName evidence="6">Receptor expression-enhancing protein</fullName>
    </recommendedName>
</protein>
<comment type="caution">
    <text evidence="7">The sequence shown here is derived from an EMBL/GenBank/DDBJ whole genome shotgun (WGS) entry which is preliminary data.</text>
</comment>
<evidence type="ECO:0000313" key="7">
    <source>
        <dbReference type="EMBL" id="KAK9693351.1"/>
    </source>
</evidence>
<evidence type="ECO:0000256" key="6">
    <source>
        <dbReference type="RuleBase" id="RU362006"/>
    </source>
</evidence>
<evidence type="ECO:0000256" key="5">
    <source>
        <dbReference type="ARBA" id="ARBA00023136"/>
    </source>
</evidence>
<dbReference type="AlphaFoldDB" id="A0AAW1IU82"/>
<dbReference type="PANTHER" id="PTHR12300">
    <property type="entry name" value="HVA22-LIKE PROTEINS"/>
    <property type="match status" value="1"/>
</dbReference>
<dbReference type="Proteomes" id="UP001458880">
    <property type="component" value="Unassembled WGS sequence"/>
</dbReference>
<comment type="similarity">
    <text evidence="2 6">Belongs to the DP1 family.</text>
</comment>
<comment type="subcellular location">
    <subcellularLocation>
        <location evidence="1 6">Membrane</location>
        <topology evidence="1 6">Multi-pass membrane protein</topology>
    </subcellularLocation>
</comment>